<keyword evidence="3" id="KW-1185">Reference proteome</keyword>
<accession>A0A0N4U3H8</accession>
<dbReference type="EMBL" id="UYYG01001153">
    <property type="protein sequence ID" value="VDN55670.1"/>
    <property type="molecule type" value="Genomic_DNA"/>
</dbReference>
<dbReference type="Proteomes" id="UP000038040">
    <property type="component" value="Unplaced"/>
</dbReference>
<dbReference type="InterPro" id="IPR008042">
    <property type="entry name" value="Retrotrans_Pao"/>
</dbReference>
<evidence type="ECO:0000313" key="1">
    <source>
        <dbReference type="EMBL" id="VDN55670.1"/>
    </source>
</evidence>
<dbReference type="STRING" id="318479.A0A0N4U3H8"/>
<evidence type="ECO:0000313" key="2">
    <source>
        <dbReference type="Proteomes" id="UP000038040"/>
    </source>
</evidence>
<dbReference type="OrthoDB" id="5857971at2759"/>
<evidence type="ECO:0000313" key="4">
    <source>
        <dbReference type="WBParaSite" id="DME_0000128301-mRNA-1"/>
    </source>
</evidence>
<dbReference type="WBParaSite" id="DME_0000128301-mRNA-1">
    <property type="protein sequence ID" value="DME_0000128301-mRNA-1"/>
    <property type="gene ID" value="DME_0000128301"/>
</dbReference>
<gene>
    <name evidence="1" type="ORF">DME_LOCUS5643</name>
</gene>
<reference evidence="4" key="1">
    <citation type="submission" date="2017-02" db="UniProtKB">
        <authorList>
            <consortium name="WormBaseParasite"/>
        </authorList>
    </citation>
    <scope>IDENTIFICATION</scope>
</reference>
<dbReference type="AlphaFoldDB" id="A0A0N4U3H8"/>
<proteinExistence type="predicted"/>
<protein>
    <submittedName>
        <fullName evidence="4">HTH_OrfB_IS605 domain-containing protein</fullName>
    </submittedName>
</protein>
<name>A0A0N4U3H8_DRAME</name>
<dbReference type="Proteomes" id="UP000274756">
    <property type="component" value="Unassembled WGS sequence"/>
</dbReference>
<organism evidence="2 4">
    <name type="scientific">Dracunculus medinensis</name>
    <name type="common">Guinea worm</name>
    <dbReference type="NCBI Taxonomy" id="318479"/>
    <lineage>
        <taxon>Eukaryota</taxon>
        <taxon>Metazoa</taxon>
        <taxon>Ecdysozoa</taxon>
        <taxon>Nematoda</taxon>
        <taxon>Chromadorea</taxon>
        <taxon>Rhabditida</taxon>
        <taxon>Spirurina</taxon>
        <taxon>Dracunculoidea</taxon>
        <taxon>Dracunculidae</taxon>
        <taxon>Dracunculus</taxon>
    </lineage>
</organism>
<reference evidence="1 3" key="2">
    <citation type="submission" date="2018-11" db="EMBL/GenBank/DDBJ databases">
        <authorList>
            <consortium name="Pathogen Informatics"/>
        </authorList>
    </citation>
    <scope>NUCLEOTIDE SEQUENCE [LARGE SCALE GENOMIC DNA]</scope>
</reference>
<evidence type="ECO:0000313" key="3">
    <source>
        <dbReference type="Proteomes" id="UP000274756"/>
    </source>
</evidence>
<dbReference type="Pfam" id="PF05380">
    <property type="entry name" value="Peptidase_A17"/>
    <property type="match status" value="1"/>
</dbReference>
<sequence>MAYATAIYTYGEGMRKREPFLVYTKSRIAPIKGMTIPRLELLAILIGAGRFVLNQLVLKDAKVILWSDLIPSLSYIR</sequence>